<feature type="transmembrane region" description="Helical" evidence="5">
    <location>
        <begin position="75"/>
        <end position="103"/>
    </location>
</feature>
<dbReference type="Gene3D" id="2.30.30.60">
    <property type="match status" value="1"/>
</dbReference>
<comment type="function">
    <text evidence="5">Mechanosensitive channel that participates in the regulation of osmotic pressure changes within the cell, opening in response to stretch forces in the membrane lipid bilayer, without the need for other proteins. Contributes to normal resistance to hypoosmotic shock. Forms an ion channel of 1.0 nanosiemens conductance with a slight preference for anions.</text>
</comment>
<accession>A0ABV7HGP6</accession>
<evidence type="ECO:0000256" key="6">
    <source>
        <dbReference type="SAM" id="MobiDB-lite"/>
    </source>
</evidence>
<dbReference type="EMBL" id="JBHRSZ010000004">
    <property type="protein sequence ID" value="MFC3151899.1"/>
    <property type="molecule type" value="Genomic_DNA"/>
</dbReference>
<dbReference type="PANTHER" id="PTHR30221:SF8">
    <property type="entry name" value="SMALL-CONDUCTANCE MECHANOSENSITIVE CHANNEL"/>
    <property type="match status" value="1"/>
</dbReference>
<keyword evidence="4 5" id="KW-0472">Membrane</keyword>
<reference evidence="9" key="1">
    <citation type="journal article" date="2019" name="Int. J. Syst. Evol. Microbiol.">
        <title>The Global Catalogue of Microorganisms (GCM) 10K type strain sequencing project: providing services to taxonomists for standard genome sequencing and annotation.</title>
        <authorList>
            <consortium name="The Broad Institute Genomics Platform"/>
            <consortium name="The Broad Institute Genome Sequencing Center for Infectious Disease"/>
            <person name="Wu L."/>
            <person name="Ma J."/>
        </authorList>
    </citation>
    <scope>NUCLEOTIDE SEQUENCE [LARGE SCALE GENOMIC DNA]</scope>
    <source>
        <strain evidence="9">KCTC 52438</strain>
    </source>
</reference>
<organism evidence="8 9">
    <name type="scientific">Litoribrevibacter euphylliae</name>
    <dbReference type="NCBI Taxonomy" id="1834034"/>
    <lineage>
        <taxon>Bacteria</taxon>
        <taxon>Pseudomonadati</taxon>
        <taxon>Pseudomonadota</taxon>
        <taxon>Gammaproteobacteria</taxon>
        <taxon>Oceanospirillales</taxon>
        <taxon>Oceanospirillaceae</taxon>
        <taxon>Litoribrevibacter</taxon>
    </lineage>
</organism>
<dbReference type="RefSeq" id="WP_386721488.1">
    <property type="nucleotide sequence ID" value="NZ_JBHRSZ010000004.1"/>
</dbReference>
<evidence type="ECO:0000256" key="1">
    <source>
        <dbReference type="ARBA" id="ARBA00004370"/>
    </source>
</evidence>
<feature type="transmembrane region" description="Helical" evidence="5">
    <location>
        <begin position="44"/>
        <end position="63"/>
    </location>
</feature>
<evidence type="ECO:0000313" key="8">
    <source>
        <dbReference type="EMBL" id="MFC3151899.1"/>
    </source>
</evidence>
<evidence type="ECO:0000256" key="4">
    <source>
        <dbReference type="ARBA" id="ARBA00023136"/>
    </source>
</evidence>
<keyword evidence="9" id="KW-1185">Reference proteome</keyword>
<evidence type="ECO:0000256" key="3">
    <source>
        <dbReference type="ARBA" id="ARBA00022989"/>
    </source>
</evidence>
<dbReference type="Gene3D" id="1.10.287.1260">
    <property type="match status" value="1"/>
</dbReference>
<sequence length="202" mass="22658">MNMLVLLILLVVAIVSIRFLNRVVNSLGQLKSVNQYRTKYINKTLTLGLIVFYSVLGFTLMGIEYSQVTIFLSSVFAVLGVALFAQWSILSNITASLIIFFAFPYRVGDRIKVVDKDDDICGIVEEISLFHVLIRRDDDLLTYPNSLILQKAVIKVAKTPETKTASEVKESEKQPKKPRTVKKTKTATKSEETPKSPPSEKS</sequence>
<comment type="caution">
    <text evidence="8">The sequence shown here is derived from an EMBL/GenBank/DDBJ whole genome shotgun (WGS) entry which is preliminary data.</text>
</comment>
<dbReference type="InterPro" id="IPR045275">
    <property type="entry name" value="MscS_archaea/bacteria_type"/>
</dbReference>
<dbReference type="Proteomes" id="UP001595476">
    <property type="component" value="Unassembled WGS sequence"/>
</dbReference>
<gene>
    <name evidence="8" type="ORF">ACFOEK_12735</name>
</gene>
<feature type="compositionally biased region" description="Basic and acidic residues" evidence="6">
    <location>
        <begin position="160"/>
        <end position="175"/>
    </location>
</feature>
<name>A0ABV7HGP6_9GAMM</name>
<dbReference type="PANTHER" id="PTHR30221">
    <property type="entry name" value="SMALL-CONDUCTANCE MECHANOSENSITIVE CHANNEL"/>
    <property type="match status" value="1"/>
</dbReference>
<comment type="caution">
    <text evidence="5">Lacks conserved residue(s) required for the propagation of feature annotation.</text>
</comment>
<keyword evidence="3 5" id="KW-1133">Transmembrane helix</keyword>
<proteinExistence type="inferred from homology"/>
<feature type="compositionally biased region" description="Basic and acidic residues" evidence="6">
    <location>
        <begin position="188"/>
        <end position="202"/>
    </location>
</feature>
<dbReference type="Pfam" id="PF00924">
    <property type="entry name" value="MS_channel_2nd"/>
    <property type="match status" value="1"/>
</dbReference>
<comment type="subcellular location">
    <subcellularLocation>
        <location evidence="5">Cell inner membrane</location>
        <topology evidence="5">Multi-pass membrane protein</topology>
    </subcellularLocation>
    <subcellularLocation>
        <location evidence="1">Membrane</location>
    </subcellularLocation>
</comment>
<evidence type="ECO:0000256" key="5">
    <source>
        <dbReference type="RuleBase" id="RU369025"/>
    </source>
</evidence>
<dbReference type="InterPro" id="IPR006685">
    <property type="entry name" value="MscS_channel_2nd"/>
</dbReference>
<keyword evidence="5" id="KW-0997">Cell inner membrane</keyword>
<dbReference type="InterPro" id="IPR010920">
    <property type="entry name" value="LSM_dom_sf"/>
</dbReference>
<evidence type="ECO:0000313" key="9">
    <source>
        <dbReference type="Proteomes" id="UP001595476"/>
    </source>
</evidence>
<comment type="subunit">
    <text evidence="5">Homoheptamer.</text>
</comment>
<dbReference type="InterPro" id="IPR023408">
    <property type="entry name" value="MscS_beta-dom_sf"/>
</dbReference>
<keyword evidence="2 5" id="KW-0812">Transmembrane</keyword>
<comment type="similarity">
    <text evidence="5">Belongs to the MscS (TC 1.A.23) family.</text>
</comment>
<keyword evidence="5" id="KW-0406">Ion transport</keyword>
<evidence type="ECO:0000256" key="2">
    <source>
        <dbReference type="ARBA" id="ARBA00022692"/>
    </source>
</evidence>
<keyword evidence="5" id="KW-0813">Transport</keyword>
<feature type="domain" description="Mechanosensitive ion channel MscS" evidence="7">
    <location>
        <begin position="89"/>
        <end position="153"/>
    </location>
</feature>
<protein>
    <recommendedName>
        <fullName evidence="5">Small-conductance mechanosensitive channel</fullName>
    </recommendedName>
</protein>
<keyword evidence="5" id="KW-1003">Cell membrane</keyword>
<feature type="region of interest" description="Disordered" evidence="6">
    <location>
        <begin position="160"/>
        <end position="202"/>
    </location>
</feature>
<dbReference type="SUPFAM" id="SSF50182">
    <property type="entry name" value="Sm-like ribonucleoproteins"/>
    <property type="match status" value="1"/>
</dbReference>
<keyword evidence="5" id="KW-0407">Ion channel</keyword>
<feature type="compositionally biased region" description="Basic residues" evidence="6">
    <location>
        <begin position="176"/>
        <end position="186"/>
    </location>
</feature>
<evidence type="ECO:0000259" key="7">
    <source>
        <dbReference type="Pfam" id="PF00924"/>
    </source>
</evidence>